<accession>C7GAJ5</accession>
<name>C7GAJ5_9FIRM</name>
<dbReference type="InterPro" id="IPR015421">
    <property type="entry name" value="PyrdxlP-dep_Trfase_major"/>
</dbReference>
<keyword evidence="5" id="KW-0456">Lyase</keyword>
<dbReference type="SUPFAM" id="SSF53383">
    <property type="entry name" value="PLP-dependent transferases"/>
    <property type="match status" value="1"/>
</dbReference>
<dbReference type="Gene3D" id="3.40.640.10">
    <property type="entry name" value="Type I PLP-dependent aspartate aminotransferase-like (Major domain)"/>
    <property type="match status" value="1"/>
</dbReference>
<evidence type="ECO:0000259" key="6">
    <source>
        <dbReference type="PROSITE" id="PS00703"/>
    </source>
</evidence>
<dbReference type="InterPro" id="IPR008286">
    <property type="entry name" value="Prn/Lys/Arg_de-COase_C"/>
</dbReference>
<dbReference type="Gene3D" id="3.90.100.10">
    <property type="entry name" value="Orn/Lys/Arg decarboxylase, C-terminal domain"/>
    <property type="match status" value="1"/>
</dbReference>
<evidence type="ECO:0000256" key="2">
    <source>
        <dbReference type="ARBA" id="ARBA00010671"/>
    </source>
</evidence>
<comment type="cofactor">
    <cofactor evidence="1">
        <name>pyridoxal 5'-phosphate</name>
        <dbReference type="ChEBI" id="CHEBI:597326"/>
    </cofactor>
</comment>
<dbReference type="InterPro" id="IPR052357">
    <property type="entry name" value="Orn_Lys_Arg_decarboxylase-I"/>
</dbReference>
<dbReference type="PROSITE" id="PS00703">
    <property type="entry name" value="OKR_DC_1"/>
    <property type="match status" value="1"/>
</dbReference>
<keyword evidence="3" id="KW-0210">Decarboxylase</keyword>
<dbReference type="CDD" id="cd00615">
    <property type="entry name" value="Orn_deC_like"/>
    <property type="match status" value="1"/>
</dbReference>
<evidence type="ECO:0000256" key="4">
    <source>
        <dbReference type="ARBA" id="ARBA00022898"/>
    </source>
</evidence>
<dbReference type="InterPro" id="IPR000310">
    <property type="entry name" value="Orn/Lys/Arg_deCO2ase_major_dom"/>
</dbReference>
<evidence type="ECO:0000256" key="5">
    <source>
        <dbReference type="ARBA" id="ARBA00023239"/>
    </source>
</evidence>
<proteinExistence type="inferred from homology"/>
<sequence length="535" mass="59230">MTMMITTIEEQVMDACSFFCVFQPDGNVREKHLMKSRACRFLWKPRGIFLVMDKEQQMRAPVYEALEKLKKRRVVPFDVPGHKRGRGNPELVELLGEKCVSLDVNSMKPLDNLCHPVSVIKEAEELAAEAFRAEHAFFMVGGTTSSVQGMVLSCCKAGDKIILPRNVHKSVINALVLCGAIPVYVNPEVDVKLGISLGMQVSEVERAILENPDAVAVLVNNPTYYGICSDLRSIVRVAHEHHMLVLVDEAHGTHLYFGENLPVCAMDAGADMASVSMHKSGGSLTQSSLLLTGKGVNWEYVSQIINLTQTTSASYLLMSSLDISRRNLALRGKESFAKVAQMAEYARDEINSIGGFYAYGKDMVNGGSVYDFDVTKLSVYTRDIGLAGIEVYDLLRDEYDIQIELGDIANILAYISIGDRIQDIERLVGALADIKRLYSKDPAKMLNTEYINPKVLVSPQVAFYSQKESMPVRQTAGRICGEFVMCYPPGIPILAPGEMITPEIIEYIVYAKEKGCSMQGTEDPEVENLNVLAKK</sequence>
<feature type="domain" description="Orn/Lys/Arg decarboxylases family 1 pyridoxal-P attachment site" evidence="6">
    <location>
        <begin position="274"/>
        <end position="288"/>
    </location>
</feature>
<dbReference type="Pfam" id="PF03711">
    <property type="entry name" value="OKR_DC_1_C"/>
    <property type="match status" value="1"/>
</dbReference>
<protein>
    <submittedName>
        <fullName evidence="7">Orn/Lys/Arg decarboxylase, major domain protein</fullName>
    </submittedName>
</protein>
<evidence type="ECO:0000313" key="8">
    <source>
        <dbReference type="Proteomes" id="UP000004828"/>
    </source>
</evidence>
<dbReference type="Proteomes" id="UP000004828">
    <property type="component" value="Unassembled WGS sequence"/>
</dbReference>
<organism evidence="7 8">
    <name type="scientific">Roseburia intestinalis L1-82</name>
    <dbReference type="NCBI Taxonomy" id="536231"/>
    <lineage>
        <taxon>Bacteria</taxon>
        <taxon>Bacillati</taxon>
        <taxon>Bacillota</taxon>
        <taxon>Clostridia</taxon>
        <taxon>Lachnospirales</taxon>
        <taxon>Lachnospiraceae</taxon>
        <taxon>Roseburia</taxon>
    </lineage>
</organism>
<comment type="caution">
    <text evidence="7">The sequence shown here is derived from an EMBL/GenBank/DDBJ whole genome shotgun (WGS) entry which is preliminary data.</text>
</comment>
<dbReference type="EMBL" id="ABYJ02000093">
    <property type="protein sequence ID" value="EEV01172.1"/>
    <property type="molecule type" value="Genomic_DNA"/>
</dbReference>
<keyword evidence="4" id="KW-0663">Pyridoxal phosphate</keyword>
<evidence type="ECO:0000256" key="1">
    <source>
        <dbReference type="ARBA" id="ARBA00001933"/>
    </source>
</evidence>
<dbReference type="GO" id="GO:0016831">
    <property type="term" value="F:carboxy-lyase activity"/>
    <property type="evidence" value="ECO:0007669"/>
    <property type="project" value="UniProtKB-KW"/>
</dbReference>
<dbReference type="InterPro" id="IPR015424">
    <property type="entry name" value="PyrdxlP-dep_Trfase"/>
</dbReference>
<dbReference type="PANTHER" id="PTHR43277:SF4">
    <property type="entry name" value="ARGININE DECARBOXYLASE"/>
    <property type="match status" value="1"/>
</dbReference>
<dbReference type="AlphaFoldDB" id="C7GAJ5"/>
<reference evidence="7 8" key="1">
    <citation type="submission" date="2009-08" db="EMBL/GenBank/DDBJ databases">
        <authorList>
            <person name="Weinstock G."/>
            <person name="Sodergren E."/>
            <person name="Clifton S."/>
            <person name="Fulton L."/>
            <person name="Fulton B."/>
            <person name="Courtney L."/>
            <person name="Fronick C."/>
            <person name="Harrison M."/>
            <person name="Strong C."/>
            <person name="Farmer C."/>
            <person name="Delahaunty K."/>
            <person name="Markovic C."/>
            <person name="Hall O."/>
            <person name="Minx P."/>
            <person name="Tomlinson C."/>
            <person name="Mitreva M."/>
            <person name="Nelson J."/>
            <person name="Hou S."/>
            <person name="Wollam A."/>
            <person name="Pepin K.H."/>
            <person name="Johnson M."/>
            <person name="Bhonagiri V."/>
            <person name="Nash W.E."/>
            <person name="Warren W."/>
            <person name="Chinwalla A."/>
            <person name="Mardis E.R."/>
            <person name="Wilson R.K."/>
        </authorList>
    </citation>
    <scope>NUCLEOTIDE SEQUENCE [LARGE SCALE GENOMIC DNA]</scope>
    <source>
        <strain evidence="7 8">L1-82</strain>
    </source>
</reference>
<evidence type="ECO:0000256" key="3">
    <source>
        <dbReference type="ARBA" id="ARBA00022793"/>
    </source>
</evidence>
<comment type="similarity">
    <text evidence="2">Belongs to the Orn/Lys/Arg decarboxylase class-I family.</text>
</comment>
<evidence type="ECO:0000313" key="7">
    <source>
        <dbReference type="EMBL" id="EEV01172.1"/>
    </source>
</evidence>
<dbReference type="PANTHER" id="PTHR43277">
    <property type="entry name" value="ARGININE DECARBOXYLASE"/>
    <property type="match status" value="1"/>
</dbReference>
<dbReference type="HOGENOM" id="CLU_025925_2_1_9"/>
<gene>
    <name evidence="7" type="ORF">ROSINTL182_06925</name>
</gene>
<dbReference type="Pfam" id="PF01276">
    <property type="entry name" value="OKR_DC_1"/>
    <property type="match status" value="1"/>
</dbReference>